<name>A0A3D8QCE4_9EURO</name>
<evidence type="ECO:0000256" key="1">
    <source>
        <dbReference type="SAM" id="MobiDB-lite"/>
    </source>
</evidence>
<proteinExistence type="predicted"/>
<comment type="caution">
    <text evidence="2">The sequence shown here is derived from an EMBL/GenBank/DDBJ whole genome shotgun (WGS) entry which is preliminary data.</text>
</comment>
<accession>A0A3D8QCE4</accession>
<feature type="region of interest" description="Disordered" evidence="1">
    <location>
        <begin position="1"/>
        <end position="65"/>
    </location>
</feature>
<dbReference type="OrthoDB" id="2122308at2759"/>
<dbReference type="GeneID" id="38121466"/>
<dbReference type="RefSeq" id="XP_026598435.1">
    <property type="nucleotide sequence ID" value="XM_026753112.1"/>
</dbReference>
<reference evidence="2 3" key="1">
    <citation type="journal article" date="2018" name="IMA Fungus">
        <title>IMA Genome-F 9: Draft genome sequence of Annulohypoxylon stygium, Aspergillus mulundensis, Berkeleyomyces basicola (syn. Thielaviopsis basicola), Ceratocystis smalleyi, two Cercospora beticola strains, Coleophoma cylindrospora, Fusarium fracticaudum, Phialophora cf. hyalina, and Morchella septimelata.</title>
        <authorList>
            <person name="Wingfield B.D."/>
            <person name="Bills G.F."/>
            <person name="Dong Y."/>
            <person name="Huang W."/>
            <person name="Nel W.J."/>
            <person name="Swalarsk-Parry B.S."/>
            <person name="Vaghefi N."/>
            <person name="Wilken P.M."/>
            <person name="An Z."/>
            <person name="de Beer Z.W."/>
            <person name="De Vos L."/>
            <person name="Chen L."/>
            <person name="Duong T.A."/>
            <person name="Gao Y."/>
            <person name="Hammerbacher A."/>
            <person name="Kikkert J.R."/>
            <person name="Li Y."/>
            <person name="Li H."/>
            <person name="Li K."/>
            <person name="Li Q."/>
            <person name="Liu X."/>
            <person name="Ma X."/>
            <person name="Naidoo K."/>
            <person name="Pethybridge S.J."/>
            <person name="Sun J."/>
            <person name="Steenkamp E.T."/>
            <person name="van der Nest M.A."/>
            <person name="van Wyk S."/>
            <person name="Wingfield M.J."/>
            <person name="Xiong C."/>
            <person name="Yue Q."/>
            <person name="Zhang X."/>
        </authorList>
    </citation>
    <scope>NUCLEOTIDE SEQUENCE [LARGE SCALE GENOMIC DNA]</scope>
    <source>
        <strain evidence="2 3">DSM 5745</strain>
    </source>
</reference>
<dbReference type="EMBL" id="PVWQ01000019">
    <property type="protein sequence ID" value="RDW59401.1"/>
    <property type="molecule type" value="Genomic_DNA"/>
</dbReference>
<dbReference type="AlphaFoldDB" id="A0A3D8QCE4"/>
<sequence length="149" mass="16261">MNFGIDRMTRSHKVNDRDHSGAQDTTAAPNENIPRYFGKSGPIDADPRKTKKNGGGKGNWGRSGEEVHDYEYSFMNSRRHSNSSIQGMAGFKTKFETVEPEPVFEEDLHGPSTENTIDEAPVAKIDSVSSGNTGSVEAEKVADQNSAVN</sequence>
<keyword evidence="3" id="KW-1185">Reference proteome</keyword>
<evidence type="ECO:0000313" key="3">
    <source>
        <dbReference type="Proteomes" id="UP000256690"/>
    </source>
</evidence>
<organism evidence="2 3">
    <name type="scientific">Aspergillus mulundensis</name>
    <dbReference type="NCBI Taxonomy" id="1810919"/>
    <lineage>
        <taxon>Eukaryota</taxon>
        <taxon>Fungi</taxon>
        <taxon>Dikarya</taxon>
        <taxon>Ascomycota</taxon>
        <taxon>Pezizomycotina</taxon>
        <taxon>Eurotiomycetes</taxon>
        <taxon>Eurotiomycetidae</taxon>
        <taxon>Eurotiales</taxon>
        <taxon>Aspergillaceae</taxon>
        <taxon>Aspergillus</taxon>
        <taxon>Aspergillus subgen. Nidulantes</taxon>
    </lineage>
</organism>
<feature type="region of interest" description="Disordered" evidence="1">
    <location>
        <begin position="100"/>
        <end position="149"/>
    </location>
</feature>
<dbReference type="STRING" id="1810919.A0A3D8QCE4"/>
<gene>
    <name evidence="2" type="ORF">DSM5745_11096</name>
</gene>
<dbReference type="Proteomes" id="UP000256690">
    <property type="component" value="Unassembled WGS sequence"/>
</dbReference>
<feature type="compositionally biased region" description="Basic and acidic residues" evidence="1">
    <location>
        <begin position="7"/>
        <end position="21"/>
    </location>
</feature>
<protein>
    <recommendedName>
        <fullName evidence="4">Hyaluronan/mRNA-binding protein domain-containing protein</fullName>
    </recommendedName>
</protein>
<evidence type="ECO:0000313" key="2">
    <source>
        <dbReference type="EMBL" id="RDW59401.1"/>
    </source>
</evidence>
<evidence type="ECO:0008006" key="4">
    <source>
        <dbReference type="Google" id="ProtNLM"/>
    </source>
</evidence>